<dbReference type="InterPro" id="IPR003356">
    <property type="entry name" value="DNA_methylase_A-5"/>
</dbReference>
<dbReference type="CDD" id="cd02440">
    <property type="entry name" value="AdoMet_MTases"/>
    <property type="match status" value="1"/>
</dbReference>
<protein>
    <submittedName>
        <fullName evidence="2">Class I SAM-dependent methyltransferase</fullName>
    </submittedName>
</protein>
<dbReference type="Pfam" id="PF02384">
    <property type="entry name" value="N6_Mtase"/>
    <property type="match status" value="1"/>
</dbReference>
<reference evidence="2 3" key="1">
    <citation type="submission" date="2023-01" db="EMBL/GenBank/DDBJ databases">
        <title>Sporosarcina sp. nov., isolated from Korean tranditional fermented seafood 'Jeotgal'.</title>
        <authorList>
            <person name="Yang A.-I."/>
        </authorList>
    </citation>
    <scope>NUCLEOTIDE SEQUENCE [LARGE SCALE GENOMIC DNA]</scope>
    <source>
        <strain evidence="2 3">B2O-1</strain>
    </source>
</reference>
<dbReference type="EMBL" id="CP116341">
    <property type="protein sequence ID" value="WOV83217.1"/>
    <property type="molecule type" value="Genomic_DNA"/>
</dbReference>
<evidence type="ECO:0000313" key="2">
    <source>
        <dbReference type="EMBL" id="WOV83217.1"/>
    </source>
</evidence>
<dbReference type="PRINTS" id="PR00507">
    <property type="entry name" value="N12N6MTFRASE"/>
</dbReference>
<sequence length="306" mass="34025">MKTNTEQIFTYLDEAASKDEALYLEQLIEACQSWREGTAGPDLQGEVTKEEIRRGLQLAILKGMRQNVQPHHQMTPDAIGMLIARIASSLLPEKERVELLDPAAGTGNLLLTVMNSLDVPVSSVAVEIDELLARLIVTGADLMEQTVQIYVQDALRPLLVDPVDLAVCDLPVGYYPDDENALNFEMMPAEGHAYAHHLFIEQTIHHLKPEGYGIFIVPSTLFESAQAGELHTYLKKHTVIRGILQLPQTLFKNAAQSKSLLILQKPSEQAMPTPDVLLAAVPDMTDKQAMMSFFNNIEDWAKENVK</sequence>
<keyword evidence="2" id="KW-0489">Methyltransferase</keyword>
<proteinExistence type="predicted"/>
<keyword evidence="2" id="KW-0808">Transferase</keyword>
<gene>
    <name evidence="2" type="ORF">PGH26_09795</name>
</gene>
<evidence type="ECO:0000259" key="1">
    <source>
        <dbReference type="Pfam" id="PF02384"/>
    </source>
</evidence>
<accession>A0ABZ0KV76</accession>
<dbReference type="InterPro" id="IPR029063">
    <property type="entry name" value="SAM-dependent_MTases_sf"/>
</dbReference>
<dbReference type="GO" id="GO:0032259">
    <property type="term" value="P:methylation"/>
    <property type="evidence" value="ECO:0007669"/>
    <property type="project" value="UniProtKB-KW"/>
</dbReference>
<keyword evidence="3" id="KW-1185">Reference proteome</keyword>
<dbReference type="SUPFAM" id="SSF53335">
    <property type="entry name" value="S-adenosyl-L-methionine-dependent methyltransferases"/>
    <property type="match status" value="1"/>
</dbReference>
<feature type="domain" description="DNA methylase adenine-specific" evidence="1">
    <location>
        <begin position="75"/>
        <end position="280"/>
    </location>
</feature>
<organism evidence="2 3">
    <name type="scientific">Sporosarcina jeotgali</name>
    <dbReference type="NCBI Taxonomy" id="3020056"/>
    <lineage>
        <taxon>Bacteria</taxon>
        <taxon>Bacillati</taxon>
        <taxon>Bacillota</taxon>
        <taxon>Bacilli</taxon>
        <taxon>Bacillales</taxon>
        <taxon>Caryophanaceae</taxon>
        <taxon>Sporosarcina</taxon>
    </lineage>
</organism>
<dbReference type="Proteomes" id="UP001303532">
    <property type="component" value="Chromosome"/>
</dbReference>
<dbReference type="Gene3D" id="3.40.50.150">
    <property type="entry name" value="Vaccinia Virus protein VP39"/>
    <property type="match status" value="1"/>
</dbReference>
<dbReference type="PANTHER" id="PTHR41313:SF1">
    <property type="entry name" value="DNA METHYLASE ADENINE-SPECIFIC DOMAIN-CONTAINING PROTEIN"/>
    <property type="match status" value="1"/>
</dbReference>
<name>A0ABZ0KV76_9BACL</name>
<dbReference type="InterPro" id="IPR016843">
    <property type="entry name" value="S-AdoMet-dep_Ade-MeTrfase_prd"/>
</dbReference>
<dbReference type="GO" id="GO:0008168">
    <property type="term" value="F:methyltransferase activity"/>
    <property type="evidence" value="ECO:0007669"/>
    <property type="project" value="UniProtKB-KW"/>
</dbReference>
<evidence type="ECO:0000313" key="3">
    <source>
        <dbReference type="Proteomes" id="UP001303532"/>
    </source>
</evidence>
<dbReference type="InterPro" id="IPR052933">
    <property type="entry name" value="DNA_Protect_Modify"/>
</dbReference>
<dbReference type="PIRSF" id="PIRSF026567">
    <property type="entry name" value="Adenine_mtase_bact_prd"/>
    <property type="match status" value="1"/>
</dbReference>
<dbReference type="RefSeq" id="WP_323690894.1">
    <property type="nucleotide sequence ID" value="NZ_CP116341.1"/>
</dbReference>
<dbReference type="PANTHER" id="PTHR41313">
    <property type="entry name" value="ADENINE-SPECIFIC METHYLTRANSFERASE"/>
    <property type="match status" value="1"/>
</dbReference>